<dbReference type="Proteomes" id="UP000184499">
    <property type="component" value="Unassembled WGS sequence"/>
</dbReference>
<gene>
    <name evidence="2" type="ORF">ASPBRDRAFT_492131</name>
</gene>
<proteinExistence type="predicted"/>
<evidence type="ECO:0000256" key="1">
    <source>
        <dbReference type="SAM" id="MobiDB-lite"/>
    </source>
</evidence>
<sequence>MKRMSNASVPMFPRLLRSGFGFLIVVLHRRPTLACEKLIRLGRPIVDVSDVRLQCYICLLGRGYSNTNSTSRISEIHRAKRQSNKRRKRGSESRTYIQGLNPREGHDIKKNRAV</sequence>
<reference evidence="3" key="1">
    <citation type="journal article" date="2017" name="Genome Biol.">
        <title>Comparative genomics reveals high biological diversity and specific adaptations in the industrially and medically important fungal genus Aspergillus.</title>
        <authorList>
            <person name="de Vries R.P."/>
            <person name="Riley R."/>
            <person name="Wiebenga A."/>
            <person name="Aguilar-Osorio G."/>
            <person name="Amillis S."/>
            <person name="Uchima C.A."/>
            <person name="Anderluh G."/>
            <person name="Asadollahi M."/>
            <person name="Askin M."/>
            <person name="Barry K."/>
            <person name="Battaglia E."/>
            <person name="Bayram O."/>
            <person name="Benocci T."/>
            <person name="Braus-Stromeyer S.A."/>
            <person name="Caldana C."/>
            <person name="Canovas D."/>
            <person name="Cerqueira G.C."/>
            <person name="Chen F."/>
            <person name="Chen W."/>
            <person name="Choi C."/>
            <person name="Clum A."/>
            <person name="Dos Santos R.A."/>
            <person name="Damasio A.R."/>
            <person name="Diallinas G."/>
            <person name="Emri T."/>
            <person name="Fekete E."/>
            <person name="Flipphi M."/>
            <person name="Freyberg S."/>
            <person name="Gallo A."/>
            <person name="Gournas C."/>
            <person name="Habgood R."/>
            <person name="Hainaut M."/>
            <person name="Harispe M.L."/>
            <person name="Henrissat B."/>
            <person name="Hilden K.S."/>
            <person name="Hope R."/>
            <person name="Hossain A."/>
            <person name="Karabika E."/>
            <person name="Karaffa L."/>
            <person name="Karanyi Z."/>
            <person name="Krasevec N."/>
            <person name="Kuo A."/>
            <person name="Kusch H."/>
            <person name="LaButti K."/>
            <person name="Lagendijk E.L."/>
            <person name="Lapidus A."/>
            <person name="Levasseur A."/>
            <person name="Lindquist E."/>
            <person name="Lipzen A."/>
            <person name="Logrieco A.F."/>
            <person name="MacCabe A."/>
            <person name="Maekelae M.R."/>
            <person name="Malavazi I."/>
            <person name="Melin P."/>
            <person name="Meyer V."/>
            <person name="Mielnichuk N."/>
            <person name="Miskei M."/>
            <person name="Molnar A.P."/>
            <person name="Mule G."/>
            <person name="Ngan C.Y."/>
            <person name="Orejas M."/>
            <person name="Orosz E."/>
            <person name="Ouedraogo J.P."/>
            <person name="Overkamp K.M."/>
            <person name="Park H.-S."/>
            <person name="Perrone G."/>
            <person name="Piumi F."/>
            <person name="Punt P.J."/>
            <person name="Ram A.F."/>
            <person name="Ramon A."/>
            <person name="Rauscher S."/>
            <person name="Record E."/>
            <person name="Riano-Pachon D.M."/>
            <person name="Robert V."/>
            <person name="Roehrig J."/>
            <person name="Ruller R."/>
            <person name="Salamov A."/>
            <person name="Salih N.S."/>
            <person name="Samson R.A."/>
            <person name="Sandor E."/>
            <person name="Sanguinetti M."/>
            <person name="Schuetze T."/>
            <person name="Sepcic K."/>
            <person name="Shelest E."/>
            <person name="Sherlock G."/>
            <person name="Sophianopoulou V."/>
            <person name="Squina F.M."/>
            <person name="Sun H."/>
            <person name="Susca A."/>
            <person name="Todd R.B."/>
            <person name="Tsang A."/>
            <person name="Unkles S.E."/>
            <person name="van de Wiele N."/>
            <person name="van Rossen-Uffink D."/>
            <person name="Oliveira J.V."/>
            <person name="Vesth T.C."/>
            <person name="Visser J."/>
            <person name="Yu J.-H."/>
            <person name="Zhou M."/>
            <person name="Andersen M.R."/>
            <person name="Archer D.B."/>
            <person name="Baker S.E."/>
            <person name="Benoit I."/>
            <person name="Brakhage A.A."/>
            <person name="Braus G.H."/>
            <person name="Fischer R."/>
            <person name="Frisvad J.C."/>
            <person name="Goldman G.H."/>
            <person name="Houbraken J."/>
            <person name="Oakley B."/>
            <person name="Pocsi I."/>
            <person name="Scazzocchio C."/>
            <person name="Seiboth B."/>
            <person name="vanKuyk P.A."/>
            <person name="Wortman J."/>
            <person name="Dyer P.S."/>
            <person name="Grigoriev I.V."/>
        </authorList>
    </citation>
    <scope>NUCLEOTIDE SEQUENCE [LARGE SCALE GENOMIC DNA]</scope>
    <source>
        <strain evidence="3">CBS 101740 / IMI 381727 / IBT 21946</strain>
    </source>
</reference>
<protein>
    <submittedName>
        <fullName evidence="2">Uncharacterized protein</fullName>
    </submittedName>
</protein>
<organism evidence="2 3">
    <name type="scientific">Aspergillus brasiliensis (strain CBS 101740 / IMI 381727 / IBT 21946)</name>
    <dbReference type="NCBI Taxonomy" id="767769"/>
    <lineage>
        <taxon>Eukaryota</taxon>
        <taxon>Fungi</taxon>
        <taxon>Dikarya</taxon>
        <taxon>Ascomycota</taxon>
        <taxon>Pezizomycotina</taxon>
        <taxon>Eurotiomycetes</taxon>
        <taxon>Eurotiomycetidae</taxon>
        <taxon>Eurotiales</taxon>
        <taxon>Aspergillaceae</taxon>
        <taxon>Aspergillus</taxon>
        <taxon>Aspergillus subgen. Circumdati</taxon>
    </lineage>
</organism>
<dbReference type="RefSeq" id="XP_067480361.1">
    <property type="nucleotide sequence ID" value="XM_067626277.1"/>
</dbReference>
<dbReference type="VEuPathDB" id="FungiDB:ASPBRDRAFT_492131"/>
<feature type="compositionally biased region" description="Basic residues" evidence="1">
    <location>
        <begin position="78"/>
        <end position="89"/>
    </location>
</feature>
<feature type="compositionally biased region" description="Basic and acidic residues" evidence="1">
    <location>
        <begin position="103"/>
        <end position="114"/>
    </location>
</feature>
<dbReference type="AlphaFoldDB" id="A0A1L9UN14"/>
<dbReference type="EMBL" id="KV878682">
    <property type="protein sequence ID" value="OJJ73113.1"/>
    <property type="molecule type" value="Genomic_DNA"/>
</dbReference>
<dbReference type="GeneID" id="93578765"/>
<evidence type="ECO:0000313" key="3">
    <source>
        <dbReference type="Proteomes" id="UP000184499"/>
    </source>
</evidence>
<keyword evidence="3" id="KW-1185">Reference proteome</keyword>
<accession>A0A1L9UN14</accession>
<name>A0A1L9UN14_ASPBC</name>
<evidence type="ECO:0000313" key="2">
    <source>
        <dbReference type="EMBL" id="OJJ73113.1"/>
    </source>
</evidence>
<feature type="region of interest" description="Disordered" evidence="1">
    <location>
        <begin position="63"/>
        <end position="114"/>
    </location>
</feature>
<feature type="compositionally biased region" description="Polar residues" evidence="1">
    <location>
        <begin position="64"/>
        <end position="73"/>
    </location>
</feature>